<evidence type="ECO:0000256" key="8">
    <source>
        <dbReference type="SAM" id="MobiDB-lite"/>
    </source>
</evidence>
<feature type="transmembrane region" description="Helical" evidence="9">
    <location>
        <begin position="588"/>
        <end position="608"/>
    </location>
</feature>
<feature type="transmembrane region" description="Helical" evidence="9">
    <location>
        <begin position="343"/>
        <end position="366"/>
    </location>
</feature>
<dbReference type="PANTHER" id="PTHR48041:SF139">
    <property type="entry name" value="PROTEIN SCARLET"/>
    <property type="match status" value="1"/>
</dbReference>
<feature type="region of interest" description="Disordered" evidence="8">
    <location>
        <begin position="624"/>
        <end position="673"/>
    </location>
</feature>
<protein>
    <submittedName>
        <fullName evidence="11">White-brown complex homolog protein 30</fullName>
    </submittedName>
</protein>
<name>A0A9N8EHK3_9STRA</name>
<feature type="transmembrane region" description="Helical" evidence="9">
    <location>
        <begin position="421"/>
        <end position="447"/>
    </location>
</feature>
<keyword evidence="4" id="KW-0547">Nucleotide-binding</keyword>
<keyword evidence="6 9" id="KW-1133">Transmembrane helix</keyword>
<evidence type="ECO:0000259" key="10">
    <source>
        <dbReference type="PROSITE" id="PS50893"/>
    </source>
</evidence>
<keyword evidence="2" id="KW-0813">Transport</keyword>
<evidence type="ECO:0000256" key="2">
    <source>
        <dbReference type="ARBA" id="ARBA00022448"/>
    </source>
</evidence>
<feature type="compositionally biased region" description="Pro residues" evidence="8">
    <location>
        <begin position="649"/>
        <end position="661"/>
    </location>
</feature>
<feature type="transmembrane region" description="Helical" evidence="9">
    <location>
        <begin position="459"/>
        <end position="480"/>
    </location>
</feature>
<dbReference type="GO" id="GO:0140359">
    <property type="term" value="F:ABC-type transporter activity"/>
    <property type="evidence" value="ECO:0007669"/>
    <property type="project" value="InterPro"/>
</dbReference>
<dbReference type="SUPFAM" id="SSF52540">
    <property type="entry name" value="P-loop containing nucleoside triphosphate hydrolases"/>
    <property type="match status" value="1"/>
</dbReference>
<dbReference type="GO" id="GO:0016887">
    <property type="term" value="F:ATP hydrolysis activity"/>
    <property type="evidence" value="ECO:0007669"/>
    <property type="project" value="InterPro"/>
</dbReference>
<dbReference type="InterPro" id="IPR027417">
    <property type="entry name" value="P-loop_NTPase"/>
</dbReference>
<keyword evidence="3 9" id="KW-0812">Transmembrane</keyword>
<dbReference type="AlphaFoldDB" id="A0A9N8EHK3"/>
<dbReference type="InterPro" id="IPR003439">
    <property type="entry name" value="ABC_transporter-like_ATP-bd"/>
</dbReference>
<keyword evidence="12" id="KW-1185">Reference proteome</keyword>
<dbReference type="PROSITE" id="PS00211">
    <property type="entry name" value="ABC_TRANSPORTER_1"/>
    <property type="match status" value="1"/>
</dbReference>
<dbReference type="GO" id="GO:0005886">
    <property type="term" value="C:plasma membrane"/>
    <property type="evidence" value="ECO:0007669"/>
    <property type="project" value="TreeGrafter"/>
</dbReference>
<feature type="transmembrane region" description="Helical" evidence="9">
    <location>
        <begin position="487"/>
        <end position="507"/>
    </location>
</feature>
<dbReference type="OrthoDB" id="185936at2759"/>
<reference evidence="11" key="1">
    <citation type="submission" date="2020-06" db="EMBL/GenBank/DDBJ databases">
        <authorList>
            <consortium name="Plant Systems Biology data submission"/>
        </authorList>
    </citation>
    <scope>NUCLEOTIDE SEQUENCE</scope>
    <source>
        <strain evidence="11">D6</strain>
    </source>
</reference>
<evidence type="ECO:0000256" key="4">
    <source>
        <dbReference type="ARBA" id="ARBA00022741"/>
    </source>
</evidence>
<evidence type="ECO:0000256" key="9">
    <source>
        <dbReference type="SAM" id="Phobius"/>
    </source>
</evidence>
<dbReference type="PROSITE" id="PS50893">
    <property type="entry name" value="ABC_TRANSPORTER_2"/>
    <property type="match status" value="1"/>
</dbReference>
<dbReference type="SMART" id="SM00382">
    <property type="entry name" value="AAA"/>
    <property type="match status" value="1"/>
</dbReference>
<dbReference type="Pfam" id="PF00005">
    <property type="entry name" value="ABC_tran"/>
    <property type="match status" value="1"/>
</dbReference>
<evidence type="ECO:0000256" key="7">
    <source>
        <dbReference type="ARBA" id="ARBA00023136"/>
    </source>
</evidence>
<evidence type="ECO:0000313" key="12">
    <source>
        <dbReference type="Proteomes" id="UP001153069"/>
    </source>
</evidence>
<proteinExistence type="predicted"/>
<dbReference type="Pfam" id="PF19055">
    <property type="entry name" value="ABC2_membrane_7"/>
    <property type="match status" value="1"/>
</dbReference>
<evidence type="ECO:0000313" key="11">
    <source>
        <dbReference type="EMBL" id="CAB9519406.1"/>
    </source>
</evidence>
<comment type="subcellular location">
    <subcellularLocation>
        <location evidence="1">Membrane</location>
        <topology evidence="1">Multi-pass membrane protein</topology>
    </subcellularLocation>
</comment>
<dbReference type="InterPro" id="IPR043926">
    <property type="entry name" value="ABCG_dom"/>
</dbReference>
<feature type="transmembrane region" description="Helical" evidence="9">
    <location>
        <begin position="378"/>
        <end position="400"/>
    </location>
</feature>
<evidence type="ECO:0000256" key="5">
    <source>
        <dbReference type="ARBA" id="ARBA00022840"/>
    </source>
</evidence>
<dbReference type="Pfam" id="PF01061">
    <property type="entry name" value="ABC2_membrane"/>
    <property type="match status" value="1"/>
</dbReference>
<sequence length="673" mass="74633">MKQNGSSNIAGSNHIGNSSRRYGMESSVLNFQDVNFVVGRGKNQRHILRDVGGKVKWGHVLAIMGPSGAGKTTLISALTLDAFYGSPYGTVTLNGVPMTDQIFKRHCYVVKQHDKHWPYLTCREALMYAAQLYEVADGKSVPIIVDDIIAKMGLDVCAKTRCARLSGGQRRRLSIAVALLKQPTLIFLDEPTSGLDAASAANIMQEIVRVAKDERLIIVCTIHQPSTKVYNGFDQVMIMSKGREAFAGEAHDAIPYFDRIGAPCPPNTNPAEFFLDLINADFSDDAAVDGILDTWEQHKQSNKQSGRDPTDQEGVAPGLRTNLCVEMFVMFRRHALLVLRDPILYIGRAIAFLLCNVFFAVVYWNARPNDQTKTLDKMWINIWLCAVTTNMGVVAVYALNDEFKSIVRESRNGMVSGFSYVLAKTILVTPLMLVFSVFAIGVPAFAIMNVPIEAMPMMIFLYAAMIFVFESVAECLAVWVDDPILGMLVFMNFWFAAFLFGGFVIPFDDLYIPWTWGYHVMPYSYYVRSAMYEAFVYVTFENCELGTPSAVCVQETTPGAGVPGIEIIEAFTFILPLAEPVDNTIRDILILVAIGGFWKLLYVVGVILKTRRVARILDPKKMPAVKGAPKKKSANGHMNGASTNSRVNRPPPKPPVPPPPAVYYLDNSEEYSV</sequence>
<dbReference type="InterPro" id="IPR003593">
    <property type="entry name" value="AAA+_ATPase"/>
</dbReference>
<dbReference type="InterPro" id="IPR017871">
    <property type="entry name" value="ABC_transporter-like_CS"/>
</dbReference>
<evidence type="ECO:0000256" key="6">
    <source>
        <dbReference type="ARBA" id="ARBA00022989"/>
    </source>
</evidence>
<dbReference type="InterPro" id="IPR050352">
    <property type="entry name" value="ABCG_transporters"/>
</dbReference>
<evidence type="ECO:0000256" key="1">
    <source>
        <dbReference type="ARBA" id="ARBA00004141"/>
    </source>
</evidence>
<accession>A0A9N8EHK3</accession>
<comment type="caution">
    <text evidence="11">The sequence shown here is derived from an EMBL/GenBank/DDBJ whole genome shotgun (WGS) entry which is preliminary data.</text>
</comment>
<dbReference type="GO" id="GO:0005524">
    <property type="term" value="F:ATP binding"/>
    <property type="evidence" value="ECO:0007669"/>
    <property type="project" value="UniProtKB-KW"/>
</dbReference>
<organism evidence="11 12">
    <name type="scientific">Seminavis robusta</name>
    <dbReference type="NCBI Taxonomy" id="568900"/>
    <lineage>
        <taxon>Eukaryota</taxon>
        <taxon>Sar</taxon>
        <taxon>Stramenopiles</taxon>
        <taxon>Ochrophyta</taxon>
        <taxon>Bacillariophyta</taxon>
        <taxon>Bacillariophyceae</taxon>
        <taxon>Bacillariophycidae</taxon>
        <taxon>Naviculales</taxon>
        <taxon>Naviculaceae</taxon>
        <taxon>Seminavis</taxon>
    </lineage>
</organism>
<keyword evidence="7 9" id="KW-0472">Membrane</keyword>
<dbReference type="Proteomes" id="UP001153069">
    <property type="component" value="Unassembled WGS sequence"/>
</dbReference>
<dbReference type="Gene3D" id="3.40.50.300">
    <property type="entry name" value="P-loop containing nucleotide triphosphate hydrolases"/>
    <property type="match status" value="1"/>
</dbReference>
<gene>
    <name evidence="11" type="ORF">SEMRO_1014_G231410.1</name>
</gene>
<feature type="domain" description="ABC transporter" evidence="10">
    <location>
        <begin position="29"/>
        <end position="266"/>
    </location>
</feature>
<dbReference type="PANTHER" id="PTHR48041">
    <property type="entry name" value="ABC TRANSPORTER G FAMILY MEMBER 28"/>
    <property type="match status" value="1"/>
</dbReference>
<evidence type="ECO:0000256" key="3">
    <source>
        <dbReference type="ARBA" id="ARBA00022692"/>
    </source>
</evidence>
<dbReference type="EMBL" id="CAICTM010001012">
    <property type="protein sequence ID" value="CAB9519406.1"/>
    <property type="molecule type" value="Genomic_DNA"/>
</dbReference>
<keyword evidence="5" id="KW-0067">ATP-binding</keyword>
<dbReference type="InterPro" id="IPR013525">
    <property type="entry name" value="ABC2_TM"/>
</dbReference>